<evidence type="ECO:0000313" key="12">
    <source>
        <dbReference type="EMBL" id="KAG8231107.1"/>
    </source>
</evidence>
<evidence type="ECO:0000256" key="8">
    <source>
        <dbReference type="ARBA" id="ARBA00023224"/>
    </source>
</evidence>
<proteinExistence type="inferred from homology"/>
<dbReference type="GO" id="GO:0008188">
    <property type="term" value="F:neuropeptide receptor activity"/>
    <property type="evidence" value="ECO:0007669"/>
    <property type="project" value="TreeGrafter"/>
</dbReference>
<evidence type="ECO:0000256" key="10">
    <source>
        <dbReference type="SAM" id="SignalP"/>
    </source>
</evidence>
<evidence type="ECO:0000256" key="1">
    <source>
        <dbReference type="ARBA" id="ARBA00004141"/>
    </source>
</evidence>
<dbReference type="AlphaFoldDB" id="A0A8K0K9Z1"/>
<keyword evidence="4 9" id="KW-1133">Transmembrane helix</keyword>
<comment type="caution">
    <text evidence="12">The sequence shown here is derived from an EMBL/GenBank/DDBJ whole genome shotgun (WGS) entry which is preliminary data.</text>
</comment>
<evidence type="ECO:0000256" key="3">
    <source>
        <dbReference type="ARBA" id="ARBA00022692"/>
    </source>
</evidence>
<dbReference type="EMBL" id="KZ308532">
    <property type="protein sequence ID" value="KAG8231107.1"/>
    <property type="molecule type" value="Genomic_DNA"/>
</dbReference>
<dbReference type="InterPro" id="IPR000276">
    <property type="entry name" value="GPCR_Rhodpsn"/>
</dbReference>
<comment type="similarity">
    <text evidence="2">Belongs to the G-protein coupled receptor 1 family.</text>
</comment>
<keyword evidence="7" id="KW-0675">Receptor</keyword>
<evidence type="ECO:0000256" key="4">
    <source>
        <dbReference type="ARBA" id="ARBA00022989"/>
    </source>
</evidence>
<organism evidence="12 13">
    <name type="scientific">Ladona fulva</name>
    <name type="common">Scarce chaser dragonfly</name>
    <name type="synonym">Libellula fulva</name>
    <dbReference type="NCBI Taxonomy" id="123851"/>
    <lineage>
        <taxon>Eukaryota</taxon>
        <taxon>Metazoa</taxon>
        <taxon>Ecdysozoa</taxon>
        <taxon>Arthropoda</taxon>
        <taxon>Hexapoda</taxon>
        <taxon>Insecta</taxon>
        <taxon>Pterygota</taxon>
        <taxon>Palaeoptera</taxon>
        <taxon>Odonata</taxon>
        <taxon>Epiprocta</taxon>
        <taxon>Anisoptera</taxon>
        <taxon>Libelluloidea</taxon>
        <taxon>Libellulidae</taxon>
        <taxon>Ladona</taxon>
    </lineage>
</organism>
<evidence type="ECO:0000313" key="13">
    <source>
        <dbReference type="Proteomes" id="UP000792457"/>
    </source>
</evidence>
<keyword evidence="13" id="KW-1185">Reference proteome</keyword>
<gene>
    <name evidence="12" type="ORF">J437_LFUL010105</name>
</gene>
<evidence type="ECO:0000259" key="11">
    <source>
        <dbReference type="PROSITE" id="PS50262"/>
    </source>
</evidence>
<dbReference type="PANTHER" id="PTHR24238:SF46">
    <property type="entry name" value="GASTRIN_CHOLECYSTOKININ TYPE B RECEPTOR"/>
    <property type="match status" value="1"/>
</dbReference>
<comment type="subcellular location">
    <subcellularLocation>
        <location evidence="1">Membrane</location>
        <topology evidence="1">Multi-pass membrane protein</topology>
    </subcellularLocation>
</comment>
<evidence type="ECO:0000256" key="6">
    <source>
        <dbReference type="ARBA" id="ARBA00023136"/>
    </source>
</evidence>
<dbReference type="Proteomes" id="UP000792457">
    <property type="component" value="Unassembled WGS sequence"/>
</dbReference>
<dbReference type="PROSITE" id="PS50262">
    <property type="entry name" value="G_PROTEIN_RECEP_F1_2"/>
    <property type="match status" value="1"/>
</dbReference>
<reference evidence="12" key="2">
    <citation type="submission" date="2017-10" db="EMBL/GenBank/DDBJ databases">
        <title>Ladona fulva Genome sequencing and assembly.</title>
        <authorList>
            <person name="Murali S."/>
            <person name="Richards S."/>
            <person name="Bandaranaike D."/>
            <person name="Bellair M."/>
            <person name="Blankenburg K."/>
            <person name="Chao H."/>
            <person name="Dinh H."/>
            <person name="Doddapaneni H."/>
            <person name="Dugan-Rocha S."/>
            <person name="Elkadiri S."/>
            <person name="Gnanaolivu R."/>
            <person name="Hernandez B."/>
            <person name="Skinner E."/>
            <person name="Javaid M."/>
            <person name="Lee S."/>
            <person name="Li M."/>
            <person name="Ming W."/>
            <person name="Munidasa M."/>
            <person name="Muniz J."/>
            <person name="Nguyen L."/>
            <person name="Hughes D."/>
            <person name="Osuji N."/>
            <person name="Pu L.-L."/>
            <person name="Puazo M."/>
            <person name="Qu C."/>
            <person name="Quiroz J."/>
            <person name="Raj R."/>
            <person name="Weissenberger G."/>
            <person name="Xin Y."/>
            <person name="Zou X."/>
            <person name="Han Y."/>
            <person name="Worley K."/>
            <person name="Muzny D."/>
            <person name="Gibbs R."/>
        </authorList>
    </citation>
    <scope>NUCLEOTIDE SEQUENCE</scope>
    <source>
        <strain evidence="12">Sampled in the wild</strain>
    </source>
</reference>
<evidence type="ECO:0000256" key="7">
    <source>
        <dbReference type="ARBA" id="ARBA00023170"/>
    </source>
</evidence>
<keyword evidence="8" id="KW-0807">Transducer</keyword>
<evidence type="ECO:0000256" key="2">
    <source>
        <dbReference type="ARBA" id="ARBA00010663"/>
    </source>
</evidence>
<evidence type="ECO:0000256" key="5">
    <source>
        <dbReference type="ARBA" id="ARBA00023040"/>
    </source>
</evidence>
<dbReference type="SUPFAM" id="SSF81321">
    <property type="entry name" value="Family A G protein-coupled receptor-like"/>
    <property type="match status" value="1"/>
</dbReference>
<name>A0A8K0K9Z1_LADFU</name>
<keyword evidence="3 9" id="KW-0812">Transmembrane</keyword>
<feature type="signal peptide" evidence="10">
    <location>
        <begin position="1"/>
        <end position="19"/>
    </location>
</feature>
<protein>
    <recommendedName>
        <fullName evidence="11">G-protein coupled receptors family 1 profile domain-containing protein</fullName>
    </recommendedName>
</protein>
<dbReference type="InterPro" id="IPR017452">
    <property type="entry name" value="GPCR_Rhodpsn_7TM"/>
</dbReference>
<dbReference type="PRINTS" id="PR00237">
    <property type="entry name" value="GPCRRHODOPSN"/>
</dbReference>
<sequence>MFALRGFAIAFLCVLVAYSSDNQAVHSFGYIPFYRPHFQHNYQHHNVNQVSLTKGATLNHISLRSASAENTAKMSVNLSAVTEPTSGKTRGDLEGSVALETTTAAGPTSTAAPSPAGFEGGLIVPLYVLIFVLSVGGNCLVLATLAQNKRMRTVTNVFLLNLVS</sequence>
<dbReference type="OrthoDB" id="10037617at2759"/>
<dbReference type="GO" id="GO:0005886">
    <property type="term" value="C:plasma membrane"/>
    <property type="evidence" value="ECO:0007669"/>
    <property type="project" value="TreeGrafter"/>
</dbReference>
<feature type="domain" description="G-protein coupled receptors family 1 profile" evidence="11">
    <location>
        <begin position="137"/>
        <end position="164"/>
    </location>
</feature>
<evidence type="ECO:0000256" key="9">
    <source>
        <dbReference type="SAM" id="Phobius"/>
    </source>
</evidence>
<feature type="transmembrane region" description="Helical" evidence="9">
    <location>
        <begin position="122"/>
        <end position="143"/>
    </location>
</feature>
<keyword evidence="6 9" id="KW-0472">Membrane</keyword>
<keyword evidence="10" id="KW-0732">Signal</keyword>
<reference evidence="12" key="1">
    <citation type="submission" date="2013-04" db="EMBL/GenBank/DDBJ databases">
        <authorList>
            <person name="Qu J."/>
            <person name="Murali S.C."/>
            <person name="Bandaranaike D."/>
            <person name="Bellair M."/>
            <person name="Blankenburg K."/>
            <person name="Chao H."/>
            <person name="Dinh H."/>
            <person name="Doddapaneni H."/>
            <person name="Downs B."/>
            <person name="Dugan-Rocha S."/>
            <person name="Elkadiri S."/>
            <person name="Gnanaolivu R.D."/>
            <person name="Hernandez B."/>
            <person name="Javaid M."/>
            <person name="Jayaseelan J.C."/>
            <person name="Lee S."/>
            <person name="Li M."/>
            <person name="Ming W."/>
            <person name="Munidasa M."/>
            <person name="Muniz J."/>
            <person name="Nguyen L."/>
            <person name="Ongeri F."/>
            <person name="Osuji N."/>
            <person name="Pu L.-L."/>
            <person name="Puazo M."/>
            <person name="Qu C."/>
            <person name="Quiroz J."/>
            <person name="Raj R."/>
            <person name="Weissenberger G."/>
            <person name="Xin Y."/>
            <person name="Zou X."/>
            <person name="Han Y."/>
            <person name="Richards S."/>
            <person name="Worley K."/>
            <person name="Muzny D."/>
            <person name="Gibbs R."/>
        </authorList>
    </citation>
    <scope>NUCLEOTIDE SEQUENCE</scope>
    <source>
        <strain evidence="12">Sampled in the wild</strain>
    </source>
</reference>
<dbReference type="Gene3D" id="1.20.1070.10">
    <property type="entry name" value="Rhodopsin 7-helix transmembrane proteins"/>
    <property type="match status" value="1"/>
</dbReference>
<keyword evidence="5" id="KW-0297">G-protein coupled receptor</keyword>
<feature type="chain" id="PRO_5035430740" description="G-protein coupled receptors family 1 profile domain-containing protein" evidence="10">
    <location>
        <begin position="20"/>
        <end position="164"/>
    </location>
</feature>
<accession>A0A8K0K9Z1</accession>
<dbReference type="PANTHER" id="PTHR24238">
    <property type="entry name" value="G-PROTEIN COUPLED RECEPTOR"/>
    <property type="match status" value="1"/>
</dbReference>